<name>A0A6I6N7X2_9ACTN</name>
<gene>
    <name evidence="2" type="ORF">GQF42_32925</name>
</gene>
<evidence type="ECO:0000259" key="1">
    <source>
        <dbReference type="SMART" id="SM00631"/>
    </source>
</evidence>
<sequence length="416" mass="45281">MSFLPELRYPSVPELIASAQALAAQEPGLCSLRRVGVSRAGRPLHLLSVGHARRAVLVVAGAHANEPTGGSTLRVLAERVLAERELRANTSWHFLLCADPDGASLHVTPAPRSLFDYHLGFYRPTGAEQPEWSPSVLPPDRLPPETRALTGVIDELRPYLQVTLHGTDLGGSWVQLTRDVPGLAEPFAKSAAQLHIPVETGASDAAGWPAAGPGVHVMPGPETGVAYPSMPDDARHSTWYHAHRYGGLTAVVEVPMWASDLVDDRAQHPAPAAAMRRLARRLTGDAREVERILAEAQPRLDGVDGPLLRASRWVLGLIPGLAEDWIHTPPAGTTMAYVGSVDAFGRRLPLRAAAMLLRVLRQTDDRAAPRLEQLVADWCDAFAVRFRARWVPLEHQVEHQSRTVLVAAQQARERAL</sequence>
<accession>A0A6I6N7X2</accession>
<evidence type="ECO:0000313" key="2">
    <source>
        <dbReference type="EMBL" id="QHA07472.1"/>
    </source>
</evidence>
<dbReference type="InterPro" id="IPR000834">
    <property type="entry name" value="Peptidase_M14"/>
</dbReference>
<keyword evidence="3" id="KW-1185">Reference proteome</keyword>
<dbReference type="GO" id="GO:0004181">
    <property type="term" value="F:metallocarboxypeptidase activity"/>
    <property type="evidence" value="ECO:0007669"/>
    <property type="project" value="InterPro"/>
</dbReference>
<evidence type="ECO:0000313" key="3">
    <source>
        <dbReference type="Proteomes" id="UP000436138"/>
    </source>
</evidence>
<dbReference type="SUPFAM" id="SSF53187">
    <property type="entry name" value="Zn-dependent exopeptidases"/>
    <property type="match status" value="1"/>
</dbReference>
<dbReference type="EMBL" id="CP047020">
    <property type="protein sequence ID" value="QHA07472.1"/>
    <property type="molecule type" value="Genomic_DNA"/>
</dbReference>
<dbReference type="AlphaFoldDB" id="A0A6I6N7X2"/>
<feature type="domain" description="Peptidase M14" evidence="1">
    <location>
        <begin position="9"/>
        <end position="244"/>
    </location>
</feature>
<dbReference type="SMART" id="SM00631">
    <property type="entry name" value="Zn_pept"/>
    <property type="match status" value="1"/>
</dbReference>
<dbReference type="Proteomes" id="UP000436138">
    <property type="component" value="Chromosome"/>
</dbReference>
<organism evidence="2 3">
    <name type="scientific">Streptomyces broussonetiae</name>
    <dbReference type="NCBI Taxonomy" id="2686304"/>
    <lineage>
        <taxon>Bacteria</taxon>
        <taxon>Bacillati</taxon>
        <taxon>Actinomycetota</taxon>
        <taxon>Actinomycetes</taxon>
        <taxon>Kitasatosporales</taxon>
        <taxon>Streptomycetaceae</taxon>
        <taxon>Streptomyces</taxon>
    </lineage>
</organism>
<reference evidence="2 3" key="1">
    <citation type="submission" date="2019-12" db="EMBL/GenBank/DDBJ databases">
        <title>Streptomyces sp. strain T44 isolated from rhizosphere soil of Broussonetia papyrifera.</title>
        <authorList>
            <person name="Mo P."/>
        </authorList>
    </citation>
    <scope>NUCLEOTIDE SEQUENCE [LARGE SCALE GENOMIC DNA]</scope>
    <source>
        <strain evidence="2 3">T44</strain>
    </source>
</reference>
<dbReference type="GO" id="GO:0006508">
    <property type="term" value="P:proteolysis"/>
    <property type="evidence" value="ECO:0007669"/>
    <property type="project" value="InterPro"/>
</dbReference>
<dbReference type="GO" id="GO:0008270">
    <property type="term" value="F:zinc ion binding"/>
    <property type="evidence" value="ECO:0007669"/>
    <property type="project" value="InterPro"/>
</dbReference>
<dbReference type="KEGG" id="sbro:GQF42_32925"/>
<protein>
    <submittedName>
        <fullName evidence="2">3-hydroxyacyl-CoA dehydrogenase</fullName>
    </submittedName>
</protein>
<proteinExistence type="predicted"/>
<dbReference type="Pfam" id="PF00246">
    <property type="entry name" value="Peptidase_M14"/>
    <property type="match status" value="1"/>
</dbReference>
<dbReference type="RefSeq" id="WP_158925997.1">
    <property type="nucleotide sequence ID" value="NZ_CP047020.1"/>
</dbReference>
<dbReference type="Gene3D" id="3.40.630.10">
    <property type="entry name" value="Zn peptidases"/>
    <property type="match status" value="1"/>
</dbReference>